<dbReference type="OrthoDB" id="9765532at2"/>
<feature type="transmembrane region" description="Helical" evidence="7">
    <location>
        <begin position="514"/>
        <end position="533"/>
    </location>
</feature>
<feature type="transmembrane region" description="Helical" evidence="7">
    <location>
        <begin position="573"/>
        <end position="595"/>
    </location>
</feature>
<evidence type="ECO:0000259" key="8">
    <source>
        <dbReference type="PROSITE" id="PS51202"/>
    </source>
</evidence>
<protein>
    <submittedName>
        <fullName evidence="9">Di-and tricarboxylate transporter</fullName>
    </submittedName>
</protein>
<dbReference type="GO" id="GO:0005886">
    <property type="term" value="C:plasma membrane"/>
    <property type="evidence" value="ECO:0007669"/>
    <property type="project" value="TreeGrafter"/>
</dbReference>
<evidence type="ECO:0000256" key="1">
    <source>
        <dbReference type="ARBA" id="ARBA00004141"/>
    </source>
</evidence>
<gene>
    <name evidence="9" type="ORF">SAMN05518684_11352</name>
</gene>
<feature type="transmembrane region" description="Helical" evidence="7">
    <location>
        <begin position="483"/>
        <end position="507"/>
    </location>
</feature>
<feature type="transmembrane region" description="Helical" evidence="7">
    <location>
        <begin position="173"/>
        <end position="195"/>
    </location>
</feature>
<dbReference type="CDD" id="cd01115">
    <property type="entry name" value="SLC13_permease"/>
    <property type="match status" value="1"/>
</dbReference>
<sequence length="596" mass="64440">MTLEIMITYAVLLLAVTLFVTEKLRTDLVAVLVMVILPWTGVITASEAFAGFSSNAVISVMAVMLIGYGVDRSGIMAVVAEFITKRVGKKEKNVMVSTSATVGIISSFMQNIGAAALFLPALRKIGRNANIPVSKIIMPMGFAAILGGTLTMVASGPLIILNDLLMESGNDPFNLFAVTPIGLALLGAGILYFYLFGRWVLPAAKGETKPSRTEEIRKTYNLPADIYEMTIPANSSLAGKSIEELEIWTTYGINILALSEAGSHLYSPWRKTRLQENQTIAVLGSQDNVTAFADNHQLTVKDNLKVFANLENEDRAGFAEIVIPPKSRMVGKKLADIGFRKNYKLEPVAFITRDGEKLNLSEVPFEAGMQMIVFGRWEDILRLKTSHDFAVLTEVQPPEPEPKTDKKKYALLAIAVAIGLVLAGFQLSLSFFTGAMLMILLGVIPKEEIYPAIDWKTVFLLAGLIPMGTAFENSGAAEYTASGIITLVGGWGTLGILFVIAIISMFFSLFMSNVAATVLLVPLVIMMGNSLGIDPTGLALLVAVSASNSFVLPTHQVNAFIMGPGGYRNADYLKAGSLMSVIFLVVSVTMIYLFFV</sequence>
<feature type="domain" description="RCK C-terminal" evidence="8">
    <location>
        <begin position="214"/>
        <end position="298"/>
    </location>
</feature>
<dbReference type="Pfam" id="PF02080">
    <property type="entry name" value="TrkA_C"/>
    <property type="match status" value="2"/>
</dbReference>
<keyword evidence="4" id="KW-0677">Repeat</keyword>
<keyword evidence="3 7" id="KW-0812">Transmembrane</keyword>
<accession>A0A1H9VXV9</accession>
<organism evidence="9 10">
    <name type="scientific">Salipaludibacillus aurantiacus</name>
    <dbReference type="NCBI Taxonomy" id="1601833"/>
    <lineage>
        <taxon>Bacteria</taxon>
        <taxon>Bacillati</taxon>
        <taxon>Bacillota</taxon>
        <taxon>Bacilli</taxon>
        <taxon>Bacillales</taxon>
        <taxon>Bacillaceae</taxon>
    </lineage>
</organism>
<reference evidence="10" key="1">
    <citation type="submission" date="2016-10" db="EMBL/GenBank/DDBJ databases">
        <authorList>
            <person name="Varghese N."/>
            <person name="Submissions S."/>
        </authorList>
    </citation>
    <scope>NUCLEOTIDE SEQUENCE [LARGE SCALE GENOMIC DNA]</scope>
    <source>
        <strain evidence="10">S9</strain>
    </source>
</reference>
<dbReference type="Pfam" id="PF03600">
    <property type="entry name" value="CitMHS"/>
    <property type="match status" value="1"/>
</dbReference>
<proteinExistence type="predicted"/>
<evidence type="ECO:0000313" key="9">
    <source>
        <dbReference type="EMBL" id="SES26495.1"/>
    </source>
</evidence>
<evidence type="ECO:0000256" key="5">
    <source>
        <dbReference type="ARBA" id="ARBA00022989"/>
    </source>
</evidence>
<dbReference type="PANTHER" id="PTHR43652">
    <property type="entry name" value="BASIC AMINO ACID ANTIPORTER YFCC-RELATED"/>
    <property type="match status" value="1"/>
</dbReference>
<evidence type="ECO:0000256" key="2">
    <source>
        <dbReference type="ARBA" id="ARBA00022448"/>
    </source>
</evidence>
<evidence type="ECO:0000313" key="10">
    <source>
        <dbReference type="Proteomes" id="UP000198571"/>
    </source>
</evidence>
<dbReference type="RefSeq" id="WP_093053988.1">
    <property type="nucleotide sequence ID" value="NZ_FOGT01000013.1"/>
</dbReference>
<feature type="transmembrane region" description="Helical" evidence="7">
    <location>
        <begin position="539"/>
        <end position="561"/>
    </location>
</feature>
<dbReference type="GO" id="GO:0006813">
    <property type="term" value="P:potassium ion transport"/>
    <property type="evidence" value="ECO:0007669"/>
    <property type="project" value="InterPro"/>
</dbReference>
<dbReference type="InterPro" id="IPR006037">
    <property type="entry name" value="RCK_C"/>
</dbReference>
<keyword evidence="10" id="KW-1185">Reference proteome</keyword>
<evidence type="ECO:0000256" key="4">
    <source>
        <dbReference type="ARBA" id="ARBA00022737"/>
    </source>
</evidence>
<feature type="transmembrane region" description="Helical" evidence="7">
    <location>
        <begin position="28"/>
        <end position="50"/>
    </location>
</feature>
<evidence type="ECO:0000256" key="6">
    <source>
        <dbReference type="ARBA" id="ARBA00023136"/>
    </source>
</evidence>
<feature type="transmembrane region" description="Helical" evidence="7">
    <location>
        <begin position="409"/>
        <end position="441"/>
    </location>
</feature>
<keyword evidence="2" id="KW-0813">Transport</keyword>
<feature type="transmembrane region" description="Helical" evidence="7">
    <location>
        <begin position="100"/>
        <end position="122"/>
    </location>
</feature>
<dbReference type="InterPro" id="IPR004680">
    <property type="entry name" value="Cit_transptr-like_dom"/>
</dbReference>
<dbReference type="EMBL" id="FOGT01000013">
    <property type="protein sequence ID" value="SES26495.1"/>
    <property type="molecule type" value="Genomic_DNA"/>
</dbReference>
<comment type="subcellular location">
    <subcellularLocation>
        <location evidence="1">Membrane</location>
        <topology evidence="1">Multi-pass membrane protein</topology>
    </subcellularLocation>
</comment>
<keyword evidence="6 7" id="KW-0472">Membrane</keyword>
<keyword evidence="5 7" id="KW-1133">Transmembrane helix</keyword>
<name>A0A1H9VXV9_9BACI</name>
<dbReference type="GO" id="GO:0008324">
    <property type="term" value="F:monoatomic cation transmembrane transporter activity"/>
    <property type="evidence" value="ECO:0007669"/>
    <property type="project" value="InterPro"/>
</dbReference>
<evidence type="ECO:0000256" key="7">
    <source>
        <dbReference type="SAM" id="Phobius"/>
    </source>
</evidence>
<dbReference type="SUPFAM" id="SSF116726">
    <property type="entry name" value="TrkA C-terminal domain-like"/>
    <property type="match status" value="2"/>
</dbReference>
<feature type="domain" description="RCK C-terminal" evidence="8">
    <location>
        <begin position="305"/>
        <end position="389"/>
    </location>
</feature>
<dbReference type="PROSITE" id="PS51202">
    <property type="entry name" value="RCK_C"/>
    <property type="match status" value="2"/>
</dbReference>
<feature type="transmembrane region" description="Helical" evidence="7">
    <location>
        <begin position="6"/>
        <end position="21"/>
    </location>
</feature>
<feature type="transmembrane region" description="Helical" evidence="7">
    <location>
        <begin position="142"/>
        <end position="161"/>
    </location>
</feature>
<dbReference type="Gene3D" id="3.30.70.1450">
    <property type="entry name" value="Regulator of K+ conductance, C-terminal domain"/>
    <property type="match status" value="2"/>
</dbReference>
<dbReference type="PANTHER" id="PTHR43652:SF2">
    <property type="entry name" value="BASIC AMINO ACID ANTIPORTER YFCC-RELATED"/>
    <property type="match status" value="1"/>
</dbReference>
<dbReference type="Proteomes" id="UP000198571">
    <property type="component" value="Unassembled WGS sequence"/>
</dbReference>
<dbReference type="InterPro" id="IPR051679">
    <property type="entry name" value="DASS-Related_Transporters"/>
</dbReference>
<dbReference type="InterPro" id="IPR036721">
    <property type="entry name" value="RCK_C_sf"/>
</dbReference>
<dbReference type="STRING" id="1601833.SAMN05518684_11352"/>
<evidence type="ECO:0000256" key="3">
    <source>
        <dbReference type="ARBA" id="ARBA00022692"/>
    </source>
</evidence>
<dbReference type="AlphaFoldDB" id="A0A1H9VXV9"/>